<evidence type="ECO:0000313" key="2">
    <source>
        <dbReference type="Proteomes" id="UP001161017"/>
    </source>
</evidence>
<organism evidence="1 2">
    <name type="scientific">Ramalina farinacea</name>
    <dbReference type="NCBI Taxonomy" id="258253"/>
    <lineage>
        <taxon>Eukaryota</taxon>
        <taxon>Fungi</taxon>
        <taxon>Dikarya</taxon>
        <taxon>Ascomycota</taxon>
        <taxon>Pezizomycotina</taxon>
        <taxon>Lecanoromycetes</taxon>
        <taxon>OSLEUM clade</taxon>
        <taxon>Lecanoromycetidae</taxon>
        <taxon>Lecanorales</taxon>
        <taxon>Lecanorineae</taxon>
        <taxon>Ramalinaceae</taxon>
        <taxon>Ramalina</taxon>
    </lineage>
</organism>
<dbReference type="Proteomes" id="UP001161017">
    <property type="component" value="Unassembled WGS sequence"/>
</dbReference>
<evidence type="ECO:0000313" key="1">
    <source>
        <dbReference type="EMBL" id="MDI1491826.1"/>
    </source>
</evidence>
<dbReference type="AlphaFoldDB" id="A0AA43QSI2"/>
<dbReference type="EMBL" id="JAPUFD010000016">
    <property type="protein sequence ID" value="MDI1491826.1"/>
    <property type="molecule type" value="Genomic_DNA"/>
</dbReference>
<protein>
    <submittedName>
        <fullName evidence="1">Uncharacterized protein</fullName>
    </submittedName>
</protein>
<keyword evidence="2" id="KW-1185">Reference proteome</keyword>
<gene>
    <name evidence="1" type="ORF">OHK93_003037</name>
</gene>
<reference evidence="1" key="1">
    <citation type="journal article" date="2023" name="Genome Biol. Evol.">
        <title>First Whole Genome Sequence and Flow Cytometry Genome Size Data for the Lichen-Forming Fungus Ramalina farinacea (Ascomycota).</title>
        <authorList>
            <person name="Llewellyn T."/>
            <person name="Mian S."/>
            <person name="Hill R."/>
            <person name="Leitch I.J."/>
            <person name="Gaya E."/>
        </authorList>
    </citation>
    <scope>NUCLEOTIDE SEQUENCE</scope>
    <source>
        <strain evidence="1">LIQ254RAFAR</strain>
    </source>
</reference>
<comment type="caution">
    <text evidence="1">The sequence shown here is derived from an EMBL/GenBank/DDBJ whole genome shotgun (WGS) entry which is preliminary data.</text>
</comment>
<accession>A0AA43QSI2</accession>
<proteinExistence type="predicted"/>
<name>A0AA43QSI2_9LECA</name>
<sequence>MQADSHDADPAGWTSMLKKLFISTPDLTKEGDEHSSQDTVVPRISHEQAHDLKSPLPDPLMAFVQYLPQYVFCHHGAFMMDPPLRQTGESIERYDNHHNLCNLPGLSLNKKLNRPRWPRGGLLSPPKSIVPSLESIELMYESFELQLSMFGVCHQLREEAMEIYYMTNTFSFVNAAFFNIFLSRFTYEKAFLLRKVEFIYDQGDFCTWVDKRLTSPTRWKLGVVGFEVLERLANITDITIRYSNMLPEEITPLKQRLREDFGGLGRLKKIVRVNVQAYAGSCPRYERLMGISKPSLDEVCLKEVGHEFAKEILSGGKART</sequence>